<reference evidence="1 2" key="1">
    <citation type="submission" date="2020-04" db="EMBL/GenBank/DDBJ databases">
        <authorList>
            <person name="Basu S."/>
            <person name="Maruthanayagam V."/>
            <person name="Chakraborty S."/>
            <person name="Pramanik A."/>
            <person name="Mukherjee J."/>
            <person name="Brink B."/>
        </authorList>
    </citation>
    <scope>NUCLEOTIDE SEQUENCE [LARGE SCALE GENOMIC DNA]</scope>
    <source>
        <strain evidence="1 2">AP17</strain>
    </source>
</reference>
<dbReference type="GO" id="GO:0006744">
    <property type="term" value="P:ubiquinone biosynthetic process"/>
    <property type="evidence" value="ECO:0007669"/>
    <property type="project" value="InterPro"/>
</dbReference>
<evidence type="ECO:0000313" key="2">
    <source>
        <dbReference type="Proteomes" id="UP000500857"/>
    </source>
</evidence>
<sequence length="356" mass="41544">MTSQNLDWYLKEAEAYAGTASVQPDGSNFSLTPPSQLSLKYDRLRQHLAQIGSPTTIAINWSIASSKISRNGSSSKFVGVPSAQPLTLIDLDRLYREGYLMKKLSPEDLYQFPVHTLGGAYFQYMCRGKFYEFDKNPTIPRSEIEWLFRSIRQTHDFYHLITEIYHYGWDGGFVMYEKPECYERDRLILTEELCLYGFMMGQVRLQAAVPIVAEWIETGLEEARKWLKEAFPLWQKTKNYNSVKKFVFPNFIATCEKFTYASFKLGRLTSKVTVEDYLSDLEGRLTPLSPSATVTEREYRQKMLESFERGLRSYSLLGMKWERYLGNSLQEIREFLNIPRRQHFQSGSHYLDADCY</sequence>
<dbReference type="Proteomes" id="UP000500857">
    <property type="component" value="Chromosome"/>
</dbReference>
<dbReference type="KEGG" id="oxy:HCG48_10255"/>
<keyword evidence="2" id="KW-1185">Reference proteome</keyword>
<dbReference type="AlphaFoldDB" id="A0A6H1TWE9"/>
<dbReference type="InterPro" id="IPR007715">
    <property type="entry name" value="Coq4"/>
</dbReference>
<gene>
    <name evidence="1" type="ORF">HCG48_10255</name>
</gene>
<dbReference type="Pfam" id="PF05019">
    <property type="entry name" value="Coq4"/>
    <property type="match status" value="1"/>
</dbReference>
<protein>
    <recommendedName>
        <fullName evidence="3">Ubiquinone biosynthesis protein</fullName>
    </recommendedName>
</protein>
<organism evidence="1 2">
    <name type="scientific">Oxynema aestuarii AP17</name>
    <dbReference type="NCBI Taxonomy" id="2064643"/>
    <lineage>
        <taxon>Bacteria</taxon>
        <taxon>Bacillati</taxon>
        <taxon>Cyanobacteriota</taxon>
        <taxon>Cyanophyceae</taxon>
        <taxon>Oscillatoriophycideae</taxon>
        <taxon>Oscillatoriales</taxon>
        <taxon>Oscillatoriaceae</taxon>
        <taxon>Oxynema</taxon>
        <taxon>Oxynema aestuarii</taxon>
    </lineage>
</organism>
<evidence type="ECO:0008006" key="3">
    <source>
        <dbReference type="Google" id="ProtNLM"/>
    </source>
</evidence>
<accession>A0A6H1TWE9</accession>
<dbReference type="EMBL" id="CP051167">
    <property type="protein sequence ID" value="QIZ70922.1"/>
    <property type="molecule type" value="Genomic_DNA"/>
</dbReference>
<evidence type="ECO:0000313" key="1">
    <source>
        <dbReference type="EMBL" id="QIZ70922.1"/>
    </source>
</evidence>
<proteinExistence type="predicted"/>
<name>A0A6H1TWE9_9CYAN</name>
<dbReference type="RefSeq" id="WP_168569077.1">
    <property type="nucleotide sequence ID" value="NZ_CP051167.1"/>
</dbReference>